<reference evidence="3 4" key="1">
    <citation type="submission" date="2017-06" db="EMBL/GenBank/DDBJ databases">
        <authorList>
            <person name="Kim H.J."/>
            <person name="Triplett B.A."/>
        </authorList>
    </citation>
    <scope>NUCLEOTIDE SEQUENCE [LARGE SCALE GENOMIC DNA]</scope>
    <source>
        <strain evidence="3 4">DSM 18704</strain>
    </source>
</reference>
<evidence type="ECO:0000313" key="4">
    <source>
        <dbReference type="Proteomes" id="UP000198356"/>
    </source>
</evidence>
<dbReference type="EMBL" id="FZOU01000002">
    <property type="protein sequence ID" value="SNS82958.1"/>
    <property type="molecule type" value="Genomic_DNA"/>
</dbReference>
<feature type="region of interest" description="Disordered" evidence="1">
    <location>
        <begin position="21"/>
        <end position="49"/>
    </location>
</feature>
<sequence length="647" mass="68552">MTKQMKAALTAVLIAGTLSAQAQTTTTPTAKKKAKTSKTAKKAKAPAESALTRELREMREKQAAQQAQIDSLSQQVAAKDAALATAQSSAAKAESDAQTANAQVQGVSSSVQANTDAVNSVKSDVSDLKTANVGLATTISATKTELTEKIDSPLALHYKGITITPVAFFAFEGVWRERSVNSDINTPFNSIPFPGATEGHVSELNFSGRQSRLGGLFEGNAGTFKLSGYFEADFLGTGTSSNNNQSDSYVLRQRQIWGQAATQGGFTVTGGQMWSLVTEDGKGADNRTEKLPNTVDPQYMVGFSWTRQPALRLQQKFGDYKTGAFTIAASVEQAQITNFTVSSTVSAAIPVQYFFGGPGQNGGLYNAAGNIGNGNTASTSGITNYANNVAPDLVFKAAYDNKYSHFELGGLARFLRDYYYSVTSLTGTAALPVYAYGSVEQHNTKSAGGVFGSARASASKYLDVAIQGMAGTGVGRYGSAQLADATLRPDETIEPIKNYHGMFSLESHPTKKLDVYSYYGGEYAKRTIYAVNPTGGGTDLIGYGAPNLSDTGCYTPATNVVSGGSAGSDGSLSTVGSCASPTKYIQEGMIGFTYRVVNSPKFGRLQYQATYSLIQRQLWSGVGSATTPVSPRAQDSMIHFGMRYYIP</sequence>
<dbReference type="OrthoDB" id="128078at2"/>
<name>A0A239HPE5_9BACT</name>
<keyword evidence="2" id="KW-0732">Signal</keyword>
<evidence type="ECO:0000256" key="2">
    <source>
        <dbReference type="SAM" id="SignalP"/>
    </source>
</evidence>
<dbReference type="Proteomes" id="UP000198356">
    <property type="component" value="Unassembled WGS sequence"/>
</dbReference>
<feature type="compositionally biased region" description="Basic residues" evidence="1">
    <location>
        <begin position="30"/>
        <end position="44"/>
    </location>
</feature>
<evidence type="ECO:0000313" key="3">
    <source>
        <dbReference type="EMBL" id="SNS82958.1"/>
    </source>
</evidence>
<dbReference type="RefSeq" id="WP_089407962.1">
    <property type="nucleotide sequence ID" value="NZ_FZOU01000002.1"/>
</dbReference>
<feature type="chain" id="PRO_5013303269" evidence="2">
    <location>
        <begin position="23"/>
        <end position="647"/>
    </location>
</feature>
<proteinExistence type="predicted"/>
<organism evidence="3 4">
    <name type="scientific">Granulicella rosea</name>
    <dbReference type="NCBI Taxonomy" id="474952"/>
    <lineage>
        <taxon>Bacteria</taxon>
        <taxon>Pseudomonadati</taxon>
        <taxon>Acidobacteriota</taxon>
        <taxon>Terriglobia</taxon>
        <taxon>Terriglobales</taxon>
        <taxon>Acidobacteriaceae</taxon>
        <taxon>Granulicella</taxon>
    </lineage>
</organism>
<gene>
    <name evidence="3" type="ORF">SAMN05421770_102484</name>
</gene>
<keyword evidence="4" id="KW-1185">Reference proteome</keyword>
<dbReference type="AlphaFoldDB" id="A0A239HPE5"/>
<feature type="signal peptide" evidence="2">
    <location>
        <begin position="1"/>
        <end position="22"/>
    </location>
</feature>
<evidence type="ECO:0000256" key="1">
    <source>
        <dbReference type="SAM" id="MobiDB-lite"/>
    </source>
</evidence>
<accession>A0A239HPE5</accession>
<protein>
    <submittedName>
        <fullName evidence="3">Uncharacterized protein</fullName>
    </submittedName>
</protein>